<evidence type="ECO:0000256" key="3">
    <source>
        <dbReference type="ARBA" id="ARBA00022692"/>
    </source>
</evidence>
<dbReference type="eggNOG" id="COG0730">
    <property type="taxonomic scope" value="Bacteria"/>
</dbReference>
<dbReference type="PATRIC" id="fig|1121939.11.peg.3431"/>
<feature type="transmembrane region" description="Helical" evidence="6">
    <location>
        <begin position="110"/>
        <end position="129"/>
    </location>
</feature>
<name>S2L944_LITA3</name>
<evidence type="ECO:0000256" key="2">
    <source>
        <dbReference type="ARBA" id="ARBA00009142"/>
    </source>
</evidence>
<sequence>MTEAMVPIMIGYLALGVLAGTLAGVFGVGGGLIIVPALVFAFGMQGVDSSVAMHLAIGTSLATIVVTGASSTWGHMKKGSVKYGWFLALLPGLMLGAIVGVFVAGNLTSGLLGTLFGLFVTLVAGKMALGRGPKPGTVAPGRLAMGVAGGVIGAVSALFGIGGGTLTIPWLSRAGARMTEAVGTSAACGLPIAIFGALTFMAVGWGNPALPSWSTGFVSWPALVGIVLTSVPFARLGVRLAHVLPAHILRLAFATLLAGVGLRFLL</sequence>
<feature type="transmembrane region" description="Helical" evidence="6">
    <location>
        <begin position="244"/>
        <end position="265"/>
    </location>
</feature>
<evidence type="ECO:0000313" key="8">
    <source>
        <dbReference type="Proteomes" id="UP000014463"/>
    </source>
</evidence>
<feature type="transmembrane region" description="Helical" evidence="6">
    <location>
        <begin position="181"/>
        <end position="205"/>
    </location>
</feature>
<reference evidence="7 8" key="1">
    <citation type="journal article" date="2013" name="Genome Announc.">
        <title>Draft genome sequence of the moderately halophilic gammaproteobacterium Halomonas anticariensis FP35.</title>
        <authorList>
            <person name="Tahrioui A."/>
            <person name="Quesada E."/>
            <person name="Llamas I."/>
        </authorList>
    </citation>
    <scope>NUCLEOTIDE SEQUENCE [LARGE SCALE GENOMIC DNA]</scope>
    <source>
        <strain evidence="8">DSM 16096 / CECT 5854 / LMG 22089 / FP35</strain>
    </source>
</reference>
<proteinExistence type="inferred from homology"/>
<keyword evidence="4 6" id="KW-1133">Transmembrane helix</keyword>
<feature type="transmembrane region" description="Helical" evidence="6">
    <location>
        <begin position="141"/>
        <end position="161"/>
    </location>
</feature>
<gene>
    <name evidence="7" type="ORF">L861_11850</name>
</gene>
<comment type="subcellular location">
    <subcellularLocation>
        <location evidence="6">Cell membrane</location>
        <topology evidence="6">Multi-pass membrane protein</topology>
    </subcellularLocation>
    <subcellularLocation>
        <location evidence="1">Membrane</location>
        <topology evidence="1">Multi-pass membrane protein</topology>
    </subcellularLocation>
</comment>
<dbReference type="EMBL" id="ASTJ01000036">
    <property type="protein sequence ID" value="EPC01261.1"/>
    <property type="molecule type" value="Genomic_DNA"/>
</dbReference>
<keyword evidence="6" id="KW-1003">Cell membrane</keyword>
<dbReference type="Proteomes" id="UP000014463">
    <property type="component" value="Unassembled WGS sequence"/>
</dbReference>
<dbReference type="InterPro" id="IPR002781">
    <property type="entry name" value="TM_pro_TauE-like"/>
</dbReference>
<dbReference type="PANTHER" id="PTHR43483">
    <property type="entry name" value="MEMBRANE TRANSPORTER PROTEIN HI_0806-RELATED"/>
    <property type="match status" value="1"/>
</dbReference>
<organism evidence="7 8">
    <name type="scientific">Litchfieldella anticariensis (strain DSM 16096 / CECT 5854 / CIP 108499 / LMG 22089 / FP35)</name>
    <name type="common">Halomonas anticariensis</name>
    <dbReference type="NCBI Taxonomy" id="1121939"/>
    <lineage>
        <taxon>Bacteria</taxon>
        <taxon>Pseudomonadati</taxon>
        <taxon>Pseudomonadota</taxon>
        <taxon>Gammaproteobacteria</taxon>
        <taxon>Oceanospirillales</taxon>
        <taxon>Halomonadaceae</taxon>
        <taxon>Litchfieldella</taxon>
    </lineage>
</organism>
<feature type="transmembrane region" description="Helical" evidence="6">
    <location>
        <begin position="217"/>
        <end position="238"/>
    </location>
</feature>
<accession>S2L944</accession>
<comment type="caution">
    <text evidence="7">The sequence shown here is derived from an EMBL/GenBank/DDBJ whole genome shotgun (WGS) entry which is preliminary data.</text>
</comment>
<evidence type="ECO:0000256" key="4">
    <source>
        <dbReference type="ARBA" id="ARBA00022989"/>
    </source>
</evidence>
<keyword evidence="3 6" id="KW-0812">Transmembrane</keyword>
<feature type="transmembrane region" description="Helical" evidence="6">
    <location>
        <begin position="12"/>
        <end position="39"/>
    </location>
</feature>
<feature type="transmembrane region" description="Helical" evidence="6">
    <location>
        <begin position="83"/>
        <end position="104"/>
    </location>
</feature>
<evidence type="ECO:0000313" key="7">
    <source>
        <dbReference type="EMBL" id="EPC01261.1"/>
    </source>
</evidence>
<dbReference type="STRING" id="1121939.L861_11850"/>
<keyword evidence="5 6" id="KW-0472">Membrane</keyword>
<evidence type="ECO:0000256" key="6">
    <source>
        <dbReference type="RuleBase" id="RU363041"/>
    </source>
</evidence>
<feature type="transmembrane region" description="Helical" evidence="6">
    <location>
        <begin position="51"/>
        <end position="71"/>
    </location>
</feature>
<evidence type="ECO:0000256" key="5">
    <source>
        <dbReference type="ARBA" id="ARBA00023136"/>
    </source>
</evidence>
<protein>
    <recommendedName>
        <fullName evidence="6">Probable membrane transporter protein</fullName>
    </recommendedName>
</protein>
<dbReference type="PANTHER" id="PTHR43483:SF3">
    <property type="entry name" value="MEMBRANE TRANSPORTER PROTEIN HI_0806-RELATED"/>
    <property type="match status" value="1"/>
</dbReference>
<keyword evidence="8" id="KW-1185">Reference proteome</keyword>
<evidence type="ECO:0000256" key="1">
    <source>
        <dbReference type="ARBA" id="ARBA00004141"/>
    </source>
</evidence>
<dbReference type="AlphaFoldDB" id="S2L944"/>
<comment type="similarity">
    <text evidence="2 6">Belongs to the 4-toluene sulfonate uptake permease (TSUP) (TC 2.A.102) family.</text>
</comment>
<dbReference type="Pfam" id="PF01925">
    <property type="entry name" value="TauE"/>
    <property type="match status" value="1"/>
</dbReference>
<dbReference type="GO" id="GO:0005886">
    <property type="term" value="C:plasma membrane"/>
    <property type="evidence" value="ECO:0007669"/>
    <property type="project" value="UniProtKB-SubCell"/>
</dbReference>